<feature type="region of interest" description="Disordered" evidence="4">
    <location>
        <begin position="1356"/>
        <end position="1397"/>
    </location>
</feature>
<evidence type="ECO:0000313" key="7">
    <source>
        <dbReference type="Proteomes" id="UP000002630"/>
    </source>
</evidence>
<feature type="region of interest" description="Disordered" evidence="4">
    <location>
        <begin position="378"/>
        <end position="449"/>
    </location>
</feature>
<dbReference type="OrthoDB" id="6252103at2759"/>
<evidence type="ECO:0000256" key="2">
    <source>
        <dbReference type="ARBA" id="ARBA00022737"/>
    </source>
</evidence>
<dbReference type="PROSITE" id="PS50294">
    <property type="entry name" value="WD_REPEATS_REGION"/>
    <property type="match status" value="2"/>
</dbReference>
<feature type="region of interest" description="Disordered" evidence="4">
    <location>
        <begin position="512"/>
        <end position="583"/>
    </location>
</feature>
<feature type="compositionally biased region" description="Gly residues" evidence="4">
    <location>
        <begin position="613"/>
        <end position="627"/>
    </location>
</feature>
<dbReference type="InterPro" id="IPR001680">
    <property type="entry name" value="WD40_rpt"/>
</dbReference>
<dbReference type="SUPFAM" id="SSF50978">
    <property type="entry name" value="WD40 repeat-like"/>
    <property type="match status" value="3"/>
</dbReference>
<dbReference type="Gene3D" id="2.130.10.10">
    <property type="entry name" value="YVTN repeat-like/Quinoprotein amine dehydrogenase"/>
    <property type="match status" value="4"/>
</dbReference>
<dbReference type="EMBL" id="FN648608">
    <property type="protein sequence ID" value="CBN74725.1"/>
    <property type="molecule type" value="Genomic_DNA"/>
</dbReference>
<dbReference type="Pfam" id="PF00400">
    <property type="entry name" value="WD40"/>
    <property type="match status" value="5"/>
</dbReference>
<feature type="region of interest" description="Disordered" evidence="4">
    <location>
        <begin position="664"/>
        <end position="698"/>
    </location>
</feature>
<feature type="region of interest" description="Disordered" evidence="4">
    <location>
        <begin position="119"/>
        <end position="175"/>
    </location>
</feature>
<feature type="region of interest" description="Disordered" evidence="4">
    <location>
        <begin position="1186"/>
        <end position="1221"/>
    </location>
</feature>
<dbReference type="PANTHER" id="PTHR13720:SF24">
    <property type="entry name" value="WD REPEAT-CONTAINING PROTEIN 90"/>
    <property type="match status" value="1"/>
</dbReference>
<dbReference type="STRING" id="2880.D8LMS4"/>
<dbReference type="InterPro" id="IPR036322">
    <property type="entry name" value="WD40_repeat_dom_sf"/>
</dbReference>
<dbReference type="EMBL" id="FN649740">
    <property type="protein sequence ID" value="CBN74725.1"/>
    <property type="molecule type" value="Genomic_DNA"/>
</dbReference>
<feature type="domain" description="CFA20" evidence="5">
    <location>
        <begin position="9"/>
        <end position="127"/>
    </location>
</feature>
<reference evidence="6 7" key="1">
    <citation type="journal article" date="2010" name="Nature">
        <title>The Ectocarpus genome and the independent evolution of multicellularity in brown algae.</title>
        <authorList>
            <person name="Cock J.M."/>
            <person name="Sterck L."/>
            <person name="Rouze P."/>
            <person name="Scornet D."/>
            <person name="Allen A.E."/>
            <person name="Amoutzias G."/>
            <person name="Anthouard V."/>
            <person name="Artiguenave F."/>
            <person name="Aury J.M."/>
            <person name="Badger J.H."/>
            <person name="Beszteri B."/>
            <person name="Billiau K."/>
            <person name="Bonnet E."/>
            <person name="Bothwell J.H."/>
            <person name="Bowler C."/>
            <person name="Boyen C."/>
            <person name="Brownlee C."/>
            <person name="Carrano C.J."/>
            <person name="Charrier B."/>
            <person name="Cho G.Y."/>
            <person name="Coelho S.M."/>
            <person name="Collen J."/>
            <person name="Corre E."/>
            <person name="Da Silva C."/>
            <person name="Delage L."/>
            <person name="Delaroque N."/>
            <person name="Dittami S.M."/>
            <person name="Doulbeau S."/>
            <person name="Elias M."/>
            <person name="Farnham G."/>
            <person name="Gachon C.M."/>
            <person name="Gschloessl B."/>
            <person name="Heesch S."/>
            <person name="Jabbari K."/>
            <person name="Jubin C."/>
            <person name="Kawai H."/>
            <person name="Kimura K."/>
            <person name="Kloareg B."/>
            <person name="Kupper F.C."/>
            <person name="Lang D."/>
            <person name="Le Bail A."/>
            <person name="Leblanc C."/>
            <person name="Lerouge P."/>
            <person name="Lohr M."/>
            <person name="Lopez P.J."/>
            <person name="Martens C."/>
            <person name="Maumus F."/>
            <person name="Michel G."/>
            <person name="Miranda-Saavedra D."/>
            <person name="Morales J."/>
            <person name="Moreau H."/>
            <person name="Motomura T."/>
            <person name="Nagasato C."/>
            <person name="Napoli C.A."/>
            <person name="Nelson D.R."/>
            <person name="Nyvall-Collen P."/>
            <person name="Peters A.F."/>
            <person name="Pommier C."/>
            <person name="Potin P."/>
            <person name="Poulain J."/>
            <person name="Quesneville H."/>
            <person name="Read B."/>
            <person name="Rensing S.A."/>
            <person name="Ritter A."/>
            <person name="Rousvoal S."/>
            <person name="Samanta M."/>
            <person name="Samson G."/>
            <person name="Schroeder D.C."/>
            <person name="Segurens B."/>
            <person name="Strittmatter M."/>
            <person name="Tonon T."/>
            <person name="Tregear J.W."/>
            <person name="Valentin K."/>
            <person name="von Dassow P."/>
            <person name="Yamagishi T."/>
            <person name="Van de Peer Y."/>
            <person name="Wincker P."/>
        </authorList>
    </citation>
    <scope>NUCLEOTIDE SEQUENCE [LARGE SCALE GENOMIC DNA]</scope>
    <source>
        <strain evidence="7">Ec32 / CCAP1310/4</strain>
    </source>
</reference>
<dbReference type="InterPro" id="IPR007714">
    <property type="entry name" value="CFA20_dom"/>
</dbReference>
<dbReference type="eggNOG" id="KOG3213">
    <property type="taxonomic scope" value="Eukaryota"/>
</dbReference>
<organism evidence="6 7">
    <name type="scientific">Ectocarpus siliculosus</name>
    <name type="common">Brown alga</name>
    <name type="synonym">Conferva siliculosa</name>
    <dbReference type="NCBI Taxonomy" id="2880"/>
    <lineage>
        <taxon>Eukaryota</taxon>
        <taxon>Sar</taxon>
        <taxon>Stramenopiles</taxon>
        <taxon>Ochrophyta</taxon>
        <taxon>PX clade</taxon>
        <taxon>Phaeophyceae</taxon>
        <taxon>Ectocarpales</taxon>
        <taxon>Ectocarpaceae</taxon>
        <taxon>Ectocarpus</taxon>
    </lineage>
</organism>
<feature type="compositionally biased region" description="Basic and acidic residues" evidence="4">
    <location>
        <begin position="1957"/>
        <end position="1968"/>
    </location>
</feature>
<feature type="region of interest" description="Disordered" evidence="4">
    <location>
        <begin position="1678"/>
        <end position="1741"/>
    </location>
</feature>
<evidence type="ECO:0000256" key="3">
    <source>
        <dbReference type="PROSITE-ProRule" id="PRU00221"/>
    </source>
</evidence>
<evidence type="ECO:0000256" key="1">
    <source>
        <dbReference type="ARBA" id="ARBA00022574"/>
    </source>
</evidence>
<feature type="compositionally biased region" description="Gly residues" evidence="4">
    <location>
        <begin position="1362"/>
        <end position="1378"/>
    </location>
</feature>
<feature type="repeat" description="WD" evidence="3">
    <location>
        <begin position="1545"/>
        <end position="1577"/>
    </location>
</feature>
<feature type="compositionally biased region" description="Low complexity" evidence="4">
    <location>
        <begin position="525"/>
        <end position="535"/>
    </location>
</feature>
<dbReference type="InterPro" id="IPR050630">
    <property type="entry name" value="WD_repeat_EMAP"/>
</dbReference>
<dbReference type="Pfam" id="PF05018">
    <property type="entry name" value="CFA20_dom"/>
    <property type="match status" value="1"/>
</dbReference>
<feature type="region of interest" description="Disordered" evidence="4">
    <location>
        <begin position="2288"/>
        <end position="2335"/>
    </location>
</feature>
<feature type="compositionally biased region" description="Basic and acidic residues" evidence="4">
    <location>
        <begin position="2311"/>
        <end position="2321"/>
    </location>
</feature>
<feature type="region of interest" description="Disordered" evidence="4">
    <location>
        <begin position="325"/>
        <end position="353"/>
    </location>
</feature>
<dbReference type="InParanoid" id="D8LMS4"/>
<feature type="region of interest" description="Disordered" evidence="4">
    <location>
        <begin position="773"/>
        <end position="800"/>
    </location>
</feature>
<feature type="compositionally biased region" description="Polar residues" evidence="4">
    <location>
        <begin position="1706"/>
        <end position="1725"/>
    </location>
</feature>
<feature type="compositionally biased region" description="Acidic residues" evidence="4">
    <location>
        <begin position="790"/>
        <end position="799"/>
    </location>
</feature>
<keyword evidence="2" id="KW-0677">Repeat</keyword>
<proteinExistence type="predicted"/>
<feature type="repeat" description="WD" evidence="3">
    <location>
        <begin position="1139"/>
        <end position="1182"/>
    </location>
</feature>
<feature type="repeat" description="WD" evidence="3">
    <location>
        <begin position="1264"/>
        <end position="1305"/>
    </location>
</feature>
<gene>
    <name evidence="6" type="ORF">Esi_0041_0035</name>
</gene>
<dbReference type="eggNOG" id="KOG0644">
    <property type="taxonomic scope" value="Eukaryota"/>
</dbReference>
<feature type="region of interest" description="Disordered" evidence="4">
    <location>
        <begin position="613"/>
        <end position="633"/>
    </location>
</feature>
<feature type="region of interest" description="Disordered" evidence="4">
    <location>
        <begin position="463"/>
        <end position="493"/>
    </location>
</feature>
<dbReference type="Proteomes" id="UP000002630">
    <property type="component" value="Linkage Group LG15"/>
</dbReference>
<dbReference type="PANTHER" id="PTHR13720">
    <property type="entry name" value="WD-40 REPEAT PROTEIN"/>
    <property type="match status" value="1"/>
</dbReference>
<feature type="repeat" description="WD" evidence="3">
    <location>
        <begin position="1058"/>
        <end position="1097"/>
    </location>
</feature>
<name>D8LMS4_ECTSI</name>
<feature type="compositionally biased region" description="Gly residues" evidence="4">
    <location>
        <begin position="1206"/>
        <end position="1216"/>
    </location>
</feature>
<dbReference type="InterPro" id="IPR015943">
    <property type="entry name" value="WD40/YVTN_repeat-like_dom_sf"/>
</dbReference>
<evidence type="ECO:0000259" key="5">
    <source>
        <dbReference type="Pfam" id="PF05018"/>
    </source>
</evidence>
<evidence type="ECO:0000256" key="4">
    <source>
        <dbReference type="SAM" id="MobiDB-lite"/>
    </source>
</evidence>
<feature type="region of interest" description="Disordered" evidence="4">
    <location>
        <begin position="2114"/>
        <end position="2135"/>
    </location>
</feature>
<feature type="compositionally biased region" description="Low complexity" evidence="4">
    <location>
        <begin position="2116"/>
        <end position="2126"/>
    </location>
</feature>
<feature type="compositionally biased region" description="Low complexity" evidence="4">
    <location>
        <begin position="1685"/>
        <end position="1694"/>
    </location>
</feature>
<evidence type="ECO:0000313" key="6">
    <source>
        <dbReference type="EMBL" id="CBN74725.1"/>
    </source>
</evidence>
<sequence>MVLRELSESEWQHSFVPVLALAGSANRLGSAPGGGGDRAREHAVGDVKHIMDKTIGRRCCRISGAVSAANYLEVPREARIAPLNLTGRFVYIQVRPIGDKVMTFHLDVLDAGGRPERVTFSTLYSNRPSTPTRRGGGGGGGSSKRPASAGDAGGGRVSTTTTLSRNTKHGNGAASTAVASTATALEAWKSGGVGGGGAGWATTTIGEAATADAAAGTALVKRGGALRYPVSFDTSRSRGWTVVGIDMVALMLEGGGRAGAAGGREYGVLRGVKLGSNMVVRGVYASDCVYSPHTLPKEMAFRIPGGGKDWETAYNWLWLPEVPDENAAPPADGTRPTTRLAWPPGADSPTPSVAAANAADARGRRRMEKRHFFAEPGTVGRLLAHEDNDGVGGGAEEEGAVKTKGRASTPGGRGRSGAPGIRGRPTGKGRRESSGVSVGEGFPRTPRRAGGAVAVGIAALSPAALGRGGGRRGQSTPPRPVLLASPRTPYSRSRCVSPFSRFPLASPAQMRPASAAAGGSGGIRGAAASSPRARPTSGVWRARERSLMAAPSPTAAVARRQGKPPVSPTRRRVTAGGGGGRGRTFFLEDDEEDDHDDGGFDVGVDVDACGGGDVGGGGGGGGGGGKGGAKKGSAWDWTNEELEAWPGGETAPATPVVAVLNNGGERLTDGDEEEEEGRGAVRRAGASPSGVVGMDPPVLSRVLPPGLEASRPDPPEFDPDPALRLERALCYTGGDLPGSTTVTFVGRGAEFMAFPCNNVIVLMETPVMPEAVFSRDGPAGMDGGVGAEKEGEEEDEEERDGLLALPQPAPAPHIFLRGHTDTVTRLQLSHAGHLLASAQGDPLGAAGGHGIIRLWNATSLGRRSPADCGSARAAGGRRTPLREGGGGKCAAHFIAHRWGVSSMCFSSDDRLLCTVGGDDHRRTQVIVWDVALLCTARAGTIHGAGSGLAVVARQISDFPITKMLFSPFEKLRLVSCGRENVRFWRVRRRHLPACPAVLNDFARDLACTDLAFQSSCSGIAGVEDHANWAEGPRVVYVSSRAGTVLQVSYHTRNLLCVLQLHNGPILSLEVNEDHAITGSEDKVLRMWPLDFSDFLMEAAHESPVVSVCTSKDGLKLAVGTAGGSISVLDVMTHGYTTALRSHRGGVTAAAIDPSEERDDFATVSEDCTIRVWDLVSGVQRYQFSSPTDRPTCVAYAPKPPPPQPEGCGGGGGGGGAPEEEGGVEHAAAAGAGAGGDERWHLVAGYASGTVRVFDVPSTSTLLELEQHRNAVQQVTFTPDGTRLISAGEDGLLCLFDVTQGYRPSRVMACDEPQPGRPINLSVSPGSDRLAVIGTEPSCILLYDLATLALKGRLGKPGRRGGGRLVSGVGGGGGGGGPGMLQPWSHRPGSSDAAQSPGGAAAAAAASGGFLHAAFSGDGADLLACTTTKLFRFPLGGGDVHAWSALLPCKAGPAMAACNPATGPGLILVSPAEPVAGAGEPATASTASAWGGEAGCWTGGGGGKRGSAPRTLGGGGSALAPSELFLSQVHRDERNASVVISAPQAFAAHASPVTVAAFSAGGDRLVTCDGTGVVLLWSNLAAPAPEAWEAPPLPLPRRSGGEACGLAGRSGGGGLFGGDGVEAEEVKAGAAAGAPVIVDDVGHGEGGLALRVRVPAEGDVGQEEEEGFAKTAPMPVAAGSSADLVTPMGPGPRAAGTGGPGGYASMLDQTPSPTAVQNPSRSSNATAVAPAAEGRGSERAGSGPLAEAIQALQTVVDDAAAAVGEGDDGGGMIGGAVRPPRAVVEIKRHRFGGAAAEVAASVVEDCDSGRHSDSGGIEAWEDSANDDEMVASRGAGGRRAAPAAEIRPISGRASPAAERSGTAMSPLTWHPASARLFYAEGSSLYAEDLESCRRWALLSREGGGVAPASCVAVSSDGHLVARGVSSQRPGGISSGSSGVSSSWLSVWRLGPDSSMPQKPRDGDSGDANRSKATSRSATATAVDACEEVGVVGSSGGGGVSALAFSPCGADLCSLGEWDGTKCLLETSAICALPPRKAAAAAGEPEPFLFATGGEEGVGLWRRVFDQAAAAAGGTALRGRGGDDGDGGGVKLLGTSAGRGRVTALASAGRFVVAADVSSSSPPSSSSSSGGGGGGGGGGAAAAPFVSAIDVNWLAAGGQEAGMQGLVGDEEVTWRVFRGGGGSGGSGGNGGDSRDVAITCLASAGPCRVAVAGSGGKLEIWDVEAACAGQGGGGGGGEGFGAGQPGAGAGLVRRLDLGDALEGASVTSMTWDAGGTDAVIGCAAGEGGGIWHLRLPSPPPESSSSSSSPPRRRGGDGADREPTIARLWPGGNVKAAA</sequence>
<dbReference type="SMART" id="SM00320">
    <property type="entry name" value="WD40"/>
    <property type="match status" value="10"/>
</dbReference>
<accession>D8LMS4</accession>
<keyword evidence="1 3" id="KW-0853">WD repeat</keyword>
<protein>
    <submittedName>
        <fullName evidence="6">Putative: centriole proteome protein [Chlamydomonas reinhardtii]</fullName>
    </submittedName>
</protein>
<feature type="region of interest" description="Disordered" evidence="4">
    <location>
        <begin position="1832"/>
        <end position="1863"/>
    </location>
</feature>
<keyword evidence="7" id="KW-1185">Reference proteome</keyword>
<feature type="region of interest" description="Disordered" evidence="4">
    <location>
        <begin position="1949"/>
        <end position="1975"/>
    </location>
</feature>
<dbReference type="PROSITE" id="PS50082">
    <property type="entry name" value="WD_REPEATS_2"/>
    <property type="match status" value="4"/>
</dbReference>